<name>A0A942YBQ4_9BACI</name>
<comment type="caution">
    <text evidence="1">The sequence shown here is derived from an EMBL/GenBank/DDBJ whole genome shotgun (WGS) entry which is preliminary data.</text>
</comment>
<dbReference type="EMBL" id="JAGYPE020000015">
    <property type="protein sequence ID" value="MCH6266018.1"/>
    <property type="molecule type" value="Genomic_DNA"/>
</dbReference>
<dbReference type="AlphaFoldDB" id="A0A942YBQ4"/>
<evidence type="ECO:0000313" key="2">
    <source>
        <dbReference type="EMBL" id="MCH6266018.1"/>
    </source>
</evidence>
<gene>
    <name evidence="2" type="ORF">KHB02_010830</name>
    <name evidence="1" type="ORF">KHB02_24455</name>
</gene>
<dbReference type="EMBL" id="JAGYPE010000004">
    <property type="protein sequence ID" value="MBS4184554.1"/>
    <property type="molecule type" value="Genomic_DNA"/>
</dbReference>
<sequence length="392" mass="47052">MTESLNLDISRIPKELQMIIELIKVDKSNNLENSLLFQNIDWDKFIDLAMHHRVYSKLYLKIKQYENFTAPKSIIDLLSNQYQKNTFQMLHLSAEMEYISKLLFEENINHLYVKGPVIAKDLYGDISLRTSKDLDILVEINQLEKTKALLLKEGYIEEYQGSILNDWKWRIHHVSFNHPVKKVNLEIHWRLHPAPMIEPPFTELWDRRRKSELTKFPVYYLGKEDLFLFLMVHGARHGWFRLRWLVDIRQITSQELDWKKLNLMIEKYNYQKIVGQGLILANKIFGTKINDEAILFYNKKSSKLLAEKALFFLENKVEFDNGESSQIAKKYNKRYLFSIRNIKQRIILGLRVMHPSFSDYETFPLPKQVHFLYFLLRPFLVFWRNFKNRELI</sequence>
<dbReference type="RefSeq" id="WP_213144426.1">
    <property type="nucleotide sequence ID" value="NZ_JAGYPE020000015.1"/>
</dbReference>
<dbReference type="Pfam" id="PF14907">
    <property type="entry name" value="NTP_transf_5"/>
    <property type="match status" value="1"/>
</dbReference>
<protein>
    <submittedName>
        <fullName evidence="1">Nucleotidyltransferase family protein</fullName>
    </submittedName>
</protein>
<dbReference type="Proteomes" id="UP000677265">
    <property type="component" value="Unassembled WGS sequence"/>
</dbReference>
<reference evidence="1" key="1">
    <citation type="submission" date="2021-05" db="EMBL/GenBank/DDBJ databases">
        <title>Novel Bacillus species.</title>
        <authorList>
            <person name="Liu G."/>
        </authorList>
    </citation>
    <scope>NUCLEOTIDE SEQUENCE</scope>
    <source>
        <strain evidence="1 3">FJAT-50051</strain>
    </source>
</reference>
<dbReference type="InterPro" id="IPR039498">
    <property type="entry name" value="NTP_transf_5"/>
</dbReference>
<proteinExistence type="predicted"/>
<evidence type="ECO:0000313" key="1">
    <source>
        <dbReference type="EMBL" id="MBS4184554.1"/>
    </source>
</evidence>
<organism evidence="1">
    <name type="scientific">Neobacillus citreus</name>
    <dbReference type="NCBI Taxonomy" id="2833578"/>
    <lineage>
        <taxon>Bacteria</taxon>
        <taxon>Bacillati</taxon>
        <taxon>Bacillota</taxon>
        <taxon>Bacilli</taxon>
        <taxon>Bacillales</taxon>
        <taxon>Bacillaceae</taxon>
        <taxon>Neobacillus</taxon>
    </lineage>
</organism>
<keyword evidence="3" id="KW-1185">Reference proteome</keyword>
<accession>A0A942YBQ4</accession>
<evidence type="ECO:0000313" key="3">
    <source>
        <dbReference type="Proteomes" id="UP000677265"/>
    </source>
</evidence>